<dbReference type="EMBL" id="JBHSJG010000036">
    <property type="protein sequence ID" value="MFC4988284.1"/>
    <property type="molecule type" value="Genomic_DNA"/>
</dbReference>
<proteinExistence type="predicted"/>
<dbReference type="InterPro" id="IPR018641">
    <property type="entry name" value="Trfase_1_rSAM/seldom-assoc"/>
</dbReference>
<evidence type="ECO:0000313" key="2">
    <source>
        <dbReference type="Proteomes" id="UP001595925"/>
    </source>
</evidence>
<sequence length="232" mass="24075">MLVVVPIDPSRDRTPLPGLEGLLPPADRRRLYEAAATDVVGAVADSGGDLLVNYREPKDGDDGSEEAARNALADADLAEARFERQVGSTRSARTGNTVTHLLREEGETSVGVLEPTAALVSRTEVDGAAMKIRRNGAVLGPAPDGAVYLAAFGEPIDFADAYTDPELSTIARKAADAGLEIGFAPMVPTIETEAGLRSTVAGLKARRAAGRPVPEATAAAVDDLGLATDNAF</sequence>
<accession>A0ABD5QGT0</accession>
<name>A0ABD5QGT0_9EURY</name>
<dbReference type="Proteomes" id="UP001595925">
    <property type="component" value="Unassembled WGS sequence"/>
</dbReference>
<dbReference type="PANTHER" id="PTHR36529:SF1">
    <property type="entry name" value="GLYCOSYLTRANSFERASE"/>
    <property type="match status" value="1"/>
</dbReference>
<dbReference type="PANTHER" id="PTHR36529">
    <property type="entry name" value="SLL1095 PROTEIN"/>
    <property type="match status" value="1"/>
</dbReference>
<dbReference type="Gene3D" id="3.90.550.10">
    <property type="entry name" value="Spore Coat Polysaccharide Biosynthesis Protein SpsA, Chain A"/>
    <property type="match status" value="1"/>
</dbReference>
<comment type="caution">
    <text evidence="1">The sequence shown here is derived from an EMBL/GenBank/DDBJ whole genome shotgun (WGS) entry which is preliminary data.</text>
</comment>
<dbReference type="AlphaFoldDB" id="A0ABD5QGT0"/>
<keyword evidence="2" id="KW-1185">Reference proteome</keyword>
<reference evidence="1 2" key="1">
    <citation type="journal article" date="2019" name="Int. J. Syst. Evol. Microbiol.">
        <title>The Global Catalogue of Microorganisms (GCM) 10K type strain sequencing project: providing services to taxonomists for standard genome sequencing and annotation.</title>
        <authorList>
            <consortium name="The Broad Institute Genomics Platform"/>
            <consortium name="The Broad Institute Genome Sequencing Center for Infectious Disease"/>
            <person name="Wu L."/>
            <person name="Ma J."/>
        </authorList>
    </citation>
    <scope>NUCLEOTIDE SEQUENCE [LARGE SCALE GENOMIC DNA]</scope>
    <source>
        <strain evidence="1 2">CGMCC 1.15824</strain>
    </source>
</reference>
<dbReference type="InterPro" id="IPR029044">
    <property type="entry name" value="Nucleotide-diphossugar_trans"/>
</dbReference>
<dbReference type="RefSeq" id="WP_224827128.1">
    <property type="nucleotide sequence ID" value="NZ_JAIVEF010000001.1"/>
</dbReference>
<organism evidence="1 2">
    <name type="scientific">Saliphagus infecundisoli</name>
    <dbReference type="NCBI Taxonomy" id="1849069"/>
    <lineage>
        <taxon>Archaea</taxon>
        <taxon>Methanobacteriati</taxon>
        <taxon>Methanobacteriota</taxon>
        <taxon>Stenosarchaea group</taxon>
        <taxon>Halobacteria</taxon>
        <taxon>Halobacteriales</taxon>
        <taxon>Natrialbaceae</taxon>
        <taxon>Saliphagus</taxon>
    </lineage>
</organism>
<protein>
    <recommendedName>
        <fullName evidence="3">DUF2064 domain-containing protein</fullName>
    </recommendedName>
</protein>
<gene>
    <name evidence="1" type="ORF">ACFPFO_11045</name>
</gene>
<evidence type="ECO:0008006" key="3">
    <source>
        <dbReference type="Google" id="ProtNLM"/>
    </source>
</evidence>
<evidence type="ECO:0000313" key="1">
    <source>
        <dbReference type="EMBL" id="MFC4988284.1"/>
    </source>
</evidence>